<proteinExistence type="predicted"/>
<sequence length="138" mass="15196">MKRTRENSARCSSGYWSLKFSTRTSSSSLAVEWSRIHLTAALAAPSWPRPARLITPRTSAPGCGCAPTAQVSPDCRASWAKSTASVVHDEVEELVGELWRPEHDRAGLLARALPALDALGRPAILKEPYDELENVEWR</sequence>
<organism evidence="1">
    <name type="scientific">Streptomyces anulatus</name>
    <name type="common">Streptomyces chrysomallus</name>
    <dbReference type="NCBI Taxonomy" id="1892"/>
    <lineage>
        <taxon>Bacteria</taxon>
        <taxon>Bacillati</taxon>
        <taxon>Actinomycetota</taxon>
        <taxon>Actinomycetes</taxon>
        <taxon>Kitasatosporales</taxon>
        <taxon>Streptomycetaceae</taxon>
        <taxon>Streptomyces</taxon>
    </lineage>
</organism>
<gene>
    <name evidence="1" type="ORF">G3I43_36335</name>
</gene>
<dbReference type="EMBL" id="JAAGMK010001028">
    <property type="protein sequence ID" value="NEB89583.1"/>
    <property type="molecule type" value="Genomic_DNA"/>
</dbReference>
<name>A0A6G3T392_STRAQ</name>
<dbReference type="RefSeq" id="WP_164261361.1">
    <property type="nucleotide sequence ID" value="NZ_JAAGMK010001028.1"/>
</dbReference>
<accession>A0A6G3T392</accession>
<protein>
    <submittedName>
        <fullName evidence="1">Uncharacterized protein</fullName>
    </submittedName>
</protein>
<reference evidence="1" key="1">
    <citation type="submission" date="2020-01" db="EMBL/GenBank/DDBJ databases">
        <title>Insect and environment-associated Actinomycetes.</title>
        <authorList>
            <person name="Currrie C."/>
            <person name="Chevrette M."/>
            <person name="Carlson C."/>
            <person name="Stubbendieck R."/>
            <person name="Wendt-Pienkowski E."/>
        </authorList>
    </citation>
    <scope>NUCLEOTIDE SEQUENCE</scope>
    <source>
        <strain evidence="1">SID505</strain>
    </source>
</reference>
<comment type="caution">
    <text evidence="1">The sequence shown here is derived from an EMBL/GenBank/DDBJ whole genome shotgun (WGS) entry which is preliminary data.</text>
</comment>
<evidence type="ECO:0000313" key="1">
    <source>
        <dbReference type="EMBL" id="NEB89583.1"/>
    </source>
</evidence>
<dbReference type="AlphaFoldDB" id="A0A6G3T392"/>